<evidence type="ECO:0000313" key="2">
    <source>
        <dbReference type="EMBL" id="NYE57169.1"/>
    </source>
</evidence>
<gene>
    <name evidence="2" type="ORF">HDG70_000875</name>
</gene>
<keyword evidence="1" id="KW-1133">Transmembrane helix</keyword>
<keyword evidence="1" id="KW-0472">Membrane</keyword>
<proteinExistence type="predicted"/>
<protein>
    <submittedName>
        <fullName evidence="2">Uncharacterized protein</fullName>
    </submittedName>
</protein>
<dbReference type="EMBL" id="JACCBS010000001">
    <property type="protein sequence ID" value="NYE57169.1"/>
    <property type="molecule type" value="Genomic_DNA"/>
</dbReference>
<accession>A0ABX2R7M1</accession>
<organism evidence="2 3">
    <name type="scientific">Carboxydothermus ferrireducens DSM 11255</name>
    <dbReference type="NCBI Taxonomy" id="1119529"/>
    <lineage>
        <taxon>Bacteria</taxon>
        <taxon>Bacillati</taxon>
        <taxon>Bacillota</taxon>
        <taxon>Clostridia</taxon>
        <taxon>Thermoanaerobacterales</taxon>
        <taxon>Thermoanaerobacteraceae</taxon>
        <taxon>Carboxydothermus</taxon>
    </lineage>
</organism>
<dbReference type="Proteomes" id="UP000604066">
    <property type="component" value="Unassembled WGS sequence"/>
</dbReference>
<evidence type="ECO:0000256" key="1">
    <source>
        <dbReference type="SAM" id="Phobius"/>
    </source>
</evidence>
<keyword evidence="1" id="KW-0812">Transmembrane</keyword>
<keyword evidence="3" id="KW-1185">Reference proteome</keyword>
<dbReference type="RefSeq" id="WP_162830802.1">
    <property type="nucleotide sequence ID" value="NZ_ATYG01000021.1"/>
</dbReference>
<name>A0ABX2R7M1_9THEO</name>
<feature type="transmembrane region" description="Helical" evidence="1">
    <location>
        <begin position="6"/>
        <end position="24"/>
    </location>
</feature>
<evidence type="ECO:0000313" key="3">
    <source>
        <dbReference type="Proteomes" id="UP000604066"/>
    </source>
</evidence>
<sequence>MFIDPISFYVTKVLFFAVVFVIAFERIKAAAEGLIKIVGFLKKIGKREKARNNSPE</sequence>
<reference evidence="2 3" key="1">
    <citation type="submission" date="2020-07" db="EMBL/GenBank/DDBJ databases">
        <title>Genomic Encyclopedia of Type Strains, Phase III (KMG-III): the genomes of soil and plant-associated and newly described type strains.</title>
        <authorList>
            <person name="Whitman W."/>
        </authorList>
    </citation>
    <scope>NUCLEOTIDE SEQUENCE [LARGE SCALE GENOMIC DNA]</scope>
    <source>
        <strain evidence="2 3">DSM 11255</strain>
    </source>
</reference>
<comment type="caution">
    <text evidence="2">The sequence shown here is derived from an EMBL/GenBank/DDBJ whole genome shotgun (WGS) entry which is preliminary data.</text>
</comment>